<proteinExistence type="predicted"/>
<sequence length="102" mass="11245">MTRAPITSSPSHSPPSYADSTGLSEPSKLHVKETNNKHRHSSHLPPTYRYLNSVADDDFLHDIGNDEELPSYEAATSNGISTASANKCNIEVQKDDENTYIE</sequence>
<gene>
    <name evidence="2" type="ORF">ALEPTO_LOCUS7130</name>
</gene>
<accession>A0A9N9BR92</accession>
<dbReference type="EMBL" id="CAJVPS010002874">
    <property type="protein sequence ID" value="CAG8578155.1"/>
    <property type="molecule type" value="Genomic_DNA"/>
</dbReference>
<evidence type="ECO:0000313" key="3">
    <source>
        <dbReference type="Proteomes" id="UP000789508"/>
    </source>
</evidence>
<evidence type="ECO:0000313" key="2">
    <source>
        <dbReference type="EMBL" id="CAG8578155.1"/>
    </source>
</evidence>
<comment type="caution">
    <text evidence="2">The sequence shown here is derived from an EMBL/GenBank/DDBJ whole genome shotgun (WGS) entry which is preliminary data.</text>
</comment>
<name>A0A9N9BR92_9GLOM</name>
<dbReference type="AlphaFoldDB" id="A0A9N9BR92"/>
<dbReference type="Proteomes" id="UP000789508">
    <property type="component" value="Unassembled WGS sequence"/>
</dbReference>
<keyword evidence="3" id="KW-1185">Reference proteome</keyword>
<evidence type="ECO:0000256" key="1">
    <source>
        <dbReference type="SAM" id="MobiDB-lite"/>
    </source>
</evidence>
<feature type="compositionally biased region" description="Basic and acidic residues" evidence="1">
    <location>
        <begin position="27"/>
        <end position="36"/>
    </location>
</feature>
<reference evidence="2" key="1">
    <citation type="submission" date="2021-06" db="EMBL/GenBank/DDBJ databases">
        <authorList>
            <person name="Kallberg Y."/>
            <person name="Tangrot J."/>
            <person name="Rosling A."/>
        </authorList>
    </citation>
    <scope>NUCLEOTIDE SEQUENCE</scope>
    <source>
        <strain evidence="2">FL130A</strain>
    </source>
</reference>
<protein>
    <submittedName>
        <fullName evidence="2">6877_t:CDS:1</fullName>
    </submittedName>
</protein>
<feature type="region of interest" description="Disordered" evidence="1">
    <location>
        <begin position="1"/>
        <end position="49"/>
    </location>
</feature>
<organism evidence="2 3">
    <name type="scientific">Ambispora leptoticha</name>
    <dbReference type="NCBI Taxonomy" id="144679"/>
    <lineage>
        <taxon>Eukaryota</taxon>
        <taxon>Fungi</taxon>
        <taxon>Fungi incertae sedis</taxon>
        <taxon>Mucoromycota</taxon>
        <taxon>Glomeromycotina</taxon>
        <taxon>Glomeromycetes</taxon>
        <taxon>Archaeosporales</taxon>
        <taxon>Ambisporaceae</taxon>
        <taxon>Ambispora</taxon>
    </lineage>
</organism>